<protein>
    <submittedName>
        <fullName evidence="1">Uncharacterized protein</fullName>
    </submittedName>
</protein>
<comment type="caution">
    <text evidence="1">The sequence shown here is derived from an EMBL/GenBank/DDBJ whole genome shotgun (WGS) entry which is preliminary data.</text>
</comment>
<name>A0A8T1VLT9_9STRA</name>
<keyword evidence="2" id="KW-1185">Reference proteome</keyword>
<dbReference type="EMBL" id="JAGDFM010000259">
    <property type="protein sequence ID" value="KAG7381168.1"/>
    <property type="molecule type" value="Genomic_DNA"/>
</dbReference>
<evidence type="ECO:0000313" key="2">
    <source>
        <dbReference type="Proteomes" id="UP000694044"/>
    </source>
</evidence>
<evidence type="ECO:0000313" key="1">
    <source>
        <dbReference type="EMBL" id="KAG7381168.1"/>
    </source>
</evidence>
<proteinExistence type="predicted"/>
<organism evidence="1 2">
    <name type="scientific">Phytophthora pseudosyringae</name>
    <dbReference type="NCBI Taxonomy" id="221518"/>
    <lineage>
        <taxon>Eukaryota</taxon>
        <taxon>Sar</taxon>
        <taxon>Stramenopiles</taxon>
        <taxon>Oomycota</taxon>
        <taxon>Peronosporomycetes</taxon>
        <taxon>Peronosporales</taxon>
        <taxon>Peronosporaceae</taxon>
        <taxon>Phytophthora</taxon>
    </lineage>
</organism>
<reference evidence="1" key="1">
    <citation type="submission" date="2021-02" db="EMBL/GenBank/DDBJ databases">
        <authorList>
            <person name="Palmer J.M."/>
        </authorList>
    </citation>
    <scope>NUCLEOTIDE SEQUENCE</scope>
    <source>
        <strain evidence="1">SCRP734</strain>
    </source>
</reference>
<dbReference type="Proteomes" id="UP000694044">
    <property type="component" value="Unassembled WGS sequence"/>
</dbReference>
<accession>A0A8T1VLT9</accession>
<dbReference type="AlphaFoldDB" id="A0A8T1VLT9"/>
<sequence length="105" mass="10977">MVVSVVGVGVVVATSVDVSSLDLVGVFAPLLGEIMMLATTQKMVALRLVPVLNVMVAVQVDGSLLDLAEVFVMLSLVEVVVVAKIVVDGNALRLVSKQRDSDSID</sequence>
<gene>
    <name evidence="1" type="ORF">PHYPSEUDO_006344</name>
</gene>